<keyword evidence="13 19" id="KW-0472">Membrane</keyword>
<evidence type="ECO:0000256" key="2">
    <source>
        <dbReference type="ARBA" id="ARBA00005042"/>
    </source>
</evidence>
<evidence type="ECO:0000256" key="4">
    <source>
        <dbReference type="ARBA" id="ARBA00010441"/>
    </source>
</evidence>
<dbReference type="InterPro" id="IPR000462">
    <property type="entry name" value="CDP-OH_P_trans"/>
</dbReference>
<evidence type="ECO:0000256" key="19">
    <source>
        <dbReference type="SAM" id="Phobius"/>
    </source>
</evidence>
<sequence>MKLNFPTLLTIFRVILIPFFIIAFYLPAYWTNIVTTAIFFVASITDLFDGYLARRWKQTTRFGAFLDPVADKVIVSAALILIVEYYHVFWITIPAIVVISREIIVSALREWMAEIGSRTKVAVSWIGKVKTTAQMLALGGLLWRYNELMEYSAIALLYIAAILTIWSMMQYLNAAKEPLLQDHSHE</sequence>
<dbReference type="InterPro" id="IPR043130">
    <property type="entry name" value="CDP-OH_PTrfase_TM_dom"/>
</dbReference>
<feature type="transmembrane region" description="Helical" evidence="19">
    <location>
        <begin position="7"/>
        <end position="27"/>
    </location>
</feature>
<keyword evidence="9 18" id="KW-0808">Transferase</keyword>
<evidence type="ECO:0000256" key="7">
    <source>
        <dbReference type="ARBA" id="ARBA00022475"/>
    </source>
</evidence>
<keyword evidence="8" id="KW-0444">Lipid biosynthesis</keyword>
<comment type="similarity">
    <text evidence="4 18">Belongs to the CDP-alcohol phosphatidyltransferase class-I family.</text>
</comment>
<dbReference type="InterPro" id="IPR048254">
    <property type="entry name" value="CDP_ALCOHOL_P_TRANSF_CS"/>
</dbReference>
<evidence type="ECO:0000256" key="9">
    <source>
        <dbReference type="ARBA" id="ARBA00022679"/>
    </source>
</evidence>
<keyword evidence="10 19" id="KW-0812">Transmembrane</keyword>
<evidence type="ECO:0000256" key="1">
    <source>
        <dbReference type="ARBA" id="ARBA00004651"/>
    </source>
</evidence>
<comment type="catalytic activity">
    <reaction evidence="16">
        <text>a CDP-1,2-diacyl-sn-glycerol + sn-glycerol 3-phosphate = a 1,2-diacyl-sn-glycero-3-phospho-(1'-sn-glycero-3'-phosphate) + CMP + H(+)</text>
        <dbReference type="Rhea" id="RHEA:12593"/>
        <dbReference type="ChEBI" id="CHEBI:15378"/>
        <dbReference type="ChEBI" id="CHEBI:57597"/>
        <dbReference type="ChEBI" id="CHEBI:58332"/>
        <dbReference type="ChEBI" id="CHEBI:60110"/>
        <dbReference type="ChEBI" id="CHEBI:60377"/>
        <dbReference type="EC" id="2.7.8.5"/>
    </reaction>
</comment>
<evidence type="ECO:0000256" key="18">
    <source>
        <dbReference type="RuleBase" id="RU003750"/>
    </source>
</evidence>
<evidence type="ECO:0000256" key="17">
    <source>
        <dbReference type="NCBIfam" id="TIGR00560"/>
    </source>
</evidence>
<reference evidence="20 21" key="1">
    <citation type="submission" date="2019-03" db="EMBL/GenBank/DDBJ databases">
        <title>Genomic Encyclopedia of Type Strains, Phase IV (KMG-IV): sequencing the most valuable type-strain genomes for metagenomic binning, comparative biology and taxonomic classification.</title>
        <authorList>
            <person name="Goeker M."/>
        </authorList>
    </citation>
    <scope>NUCLEOTIDE SEQUENCE [LARGE SCALE GENOMIC DNA]</scope>
    <source>
        <strain evidence="20 21">DSM 10053</strain>
    </source>
</reference>
<keyword evidence="7" id="KW-1003">Cell membrane</keyword>
<evidence type="ECO:0000313" key="21">
    <source>
        <dbReference type="Proteomes" id="UP000295496"/>
    </source>
</evidence>
<dbReference type="PROSITE" id="PS00379">
    <property type="entry name" value="CDP_ALCOHOL_P_TRANSF"/>
    <property type="match status" value="1"/>
</dbReference>
<dbReference type="NCBIfam" id="TIGR00560">
    <property type="entry name" value="pgsA"/>
    <property type="match status" value="1"/>
</dbReference>
<evidence type="ECO:0000256" key="6">
    <source>
        <dbReference type="ARBA" id="ARBA00014944"/>
    </source>
</evidence>
<proteinExistence type="inferred from homology"/>
<organism evidence="20 21">
    <name type="scientific">Lonepinella koalarum</name>
    <dbReference type="NCBI Taxonomy" id="53417"/>
    <lineage>
        <taxon>Bacteria</taxon>
        <taxon>Pseudomonadati</taxon>
        <taxon>Pseudomonadota</taxon>
        <taxon>Gammaproteobacteria</taxon>
        <taxon>Pasteurellales</taxon>
        <taxon>Pasteurellaceae</taxon>
        <taxon>Lonepinella</taxon>
    </lineage>
</organism>
<feature type="transmembrane region" description="Helical" evidence="19">
    <location>
        <begin position="89"/>
        <end position="108"/>
    </location>
</feature>
<evidence type="ECO:0000313" key="20">
    <source>
        <dbReference type="EMBL" id="TCK70355.1"/>
    </source>
</evidence>
<dbReference type="PIRSF" id="PIRSF000847">
    <property type="entry name" value="Phos_ph_gly_syn"/>
    <property type="match status" value="1"/>
</dbReference>
<keyword evidence="12" id="KW-0443">Lipid metabolism</keyword>
<evidence type="ECO:0000256" key="13">
    <source>
        <dbReference type="ARBA" id="ARBA00023136"/>
    </source>
</evidence>
<feature type="transmembrane region" description="Helical" evidence="19">
    <location>
        <begin position="129"/>
        <end position="145"/>
    </location>
</feature>
<dbReference type="FunFam" id="1.20.120.1760:FF:000001">
    <property type="entry name" value="CDP-diacylglycerol--glycerol-3-phosphate 3-phosphatidyltransferase"/>
    <property type="match status" value="1"/>
</dbReference>
<evidence type="ECO:0000256" key="5">
    <source>
        <dbReference type="ARBA" id="ARBA00013170"/>
    </source>
</evidence>
<gene>
    <name evidence="20" type="ORF">EV692_0621</name>
</gene>
<dbReference type="RefSeq" id="WP_132300454.1">
    <property type="nucleotide sequence ID" value="NZ_CP170642.1"/>
</dbReference>
<dbReference type="GO" id="GO:0046474">
    <property type="term" value="P:glycerophospholipid biosynthetic process"/>
    <property type="evidence" value="ECO:0007669"/>
    <property type="project" value="TreeGrafter"/>
</dbReference>
<accession>A0A4R1KY03</accession>
<dbReference type="Gene3D" id="1.20.120.1760">
    <property type="match status" value="1"/>
</dbReference>
<dbReference type="InterPro" id="IPR004570">
    <property type="entry name" value="Phosphatidylglycerol_P_synth"/>
</dbReference>
<dbReference type="EC" id="2.7.8.5" evidence="5 17"/>
<comment type="pathway">
    <text evidence="3">Lipid metabolism.</text>
</comment>
<dbReference type="Pfam" id="PF01066">
    <property type="entry name" value="CDP-OH_P_transf"/>
    <property type="match status" value="1"/>
</dbReference>
<comment type="pathway">
    <text evidence="2">Phospholipid metabolism; phosphatidylglycerol biosynthesis; phosphatidylglycerol from CDP-diacylglycerol: step 1/2.</text>
</comment>
<evidence type="ECO:0000256" key="12">
    <source>
        <dbReference type="ARBA" id="ARBA00023098"/>
    </source>
</evidence>
<dbReference type="GO" id="GO:0005886">
    <property type="term" value="C:plasma membrane"/>
    <property type="evidence" value="ECO:0007669"/>
    <property type="project" value="UniProtKB-SubCell"/>
</dbReference>
<dbReference type="GO" id="GO:0008444">
    <property type="term" value="F:CDP-diacylglycerol-glycerol-3-phosphate 3-phosphatidyltransferase activity"/>
    <property type="evidence" value="ECO:0007669"/>
    <property type="project" value="UniProtKB-UniRule"/>
</dbReference>
<feature type="transmembrane region" description="Helical" evidence="19">
    <location>
        <begin position="151"/>
        <end position="169"/>
    </location>
</feature>
<comment type="subcellular location">
    <subcellularLocation>
        <location evidence="1">Cell membrane</location>
        <topology evidence="1">Multi-pass membrane protein</topology>
    </subcellularLocation>
</comment>
<evidence type="ECO:0000256" key="8">
    <source>
        <dbReference type="ARBA" id="ARBA00022516"/>
    </source>
</evidence>
<keyword evidence="15" id="KW-1208">Phospholipid metabolism</keyword>
<dbReference type="InterPro" id="IPR050324">
    <property type="entry name" value="CDP-alcohol_PTase-I"/>
</dbReference>
<dbReference type="AlphaFoldDB" id="A0A4R1KY03"/>
<keyword evidence="21" id="KW-1185">Reference proteome</keyword>
<evidence type="ECO:0000256" key="10">
    <source>
        <dbReference type="ARBA" id="ARBA00022692"/>
    </source>
</evidence>
<evidence type="ECO:0000256" key="3">
    <source>
        <dbReference type="ARBA" id="ARBA00005189"/>
    </source>
</evidence>
<evidence type="ECO:0000256" key="16">
    <source>
        <dbReference type="ARBA" id="ARBA00048586"/>
    </source>
</evidence>
<protein>
    <recommendedName>
        <fullName evidence="6 17">CDP-diacylglycerol--glycerol-3-phosphate 3-phosphatidyltransferase</fullName>
        <ecNumber evidence="5 17">2.7.8.5</ecNumber>
    </recommendedName>
</protein>
<comment type="caution">
    <text evidence="20">The sequence shown here is derived from an EMBL/GenBank/DDBJ whole genome shotgun (WGS) entry which is preliminary data.</text>
</comment>
<dbReference type="PANTHER" id="PTHR14269:SF62">
    <property type="entry name" value="CDP-DIACYLGLYCEROL--GLYCEROL-3-PHOSPHATE 3-PHOSPHATIDYLTRANSFERASE 1, CHLOROPLASTIC"/>
    <property type="match status" value="1"/>
</dbReference>
<evidence type="ECO:0000256" key="15">
    <source>
        <dbReference type="ARBA" id="ARBA00023264"/>
    </source>
</evidence>
<keyword evidence="14" id="KW-0594">Phospholipid biosynthesis</keyword>
<dbReference type="PANTHER" id="PTHR14269">
    <property type="entry name" value="CDP-DIACYLGLYCEROL--GLYCEROL-3-PHOSPHATE 3-PHOSPHATIDYLTRANSFERASE-RELATED"/>
    <property type="match status" value="1"/>
</dbReference>
<keyword evidence="11 19" id="KW-1133">Transmembrane helix</keyword>
<name>A0A4R1KY03_9PAST</name>
<dbReference type="Proteomes" id="UP000295496">
    <property type="component" value="Unassembled WGS sequence"/>
</dbReference>
<evidence type="ECO:0000256" key="14">
    <source>
        <dbReference type="ARBA" id="ARBA00023209"/>
    </source>
</evidence>
<evidence type="ECO:0000256" key="11">
    <source>
        <dbReference type="ARBA" id="ARBA00022989"/>
    </source>
</evidence>
<dbReference type="EMBL" id="SMGJ01000002">
    <property type="protein sequence ID" value="TCK70355.1"/>
    <property type="molecule type" value="Genomic_DNA"/>
</dbReference>
<dbReference type="OrthoDB" id="9796672at2"/>